<dbReference type="EMBL" id="JASNJD010000006">
    <property type="protein sequence ID" value="MDK3018101.1"/>
    <property type="molecule type" value="Genomic_DNA"/>
</dbReference>
<dbReference type="PANTHER" id="PTHR43072:SF23">
    <property type="entry name" value="UPF0039 PROTEIN C11D3.02C"/>
    <property type="match status" value="1"/>
</dbReference>
<organism evidence="4 5">
    <name type="scientific">Pseudodonghicola flavimaris</name>
    <dbReference type="NCBI Taxonomy" id="3050036"/>
    <lineage>
        <taxon>Bacteria</taxon>
        <taxon>Pseudomonadati</taxon>
        <taxon>Pseudomonadota</taxon>
        <taxon>Alphaproteobacteria</taxon>
        <taxon>Rhodobacterales</taxon>
        <taxon>Paracoccaceae</taxon>
        <taxon>Pseudodonghicola</taxon>
    </lineage>
</organism>
<evidence type="ECO:0000256" key="1">
    <source>
        <dbReference type="ARBA" id="ARBA00022679"/>
    </source>
</evidence>
<dbReference type="CDD" id="cd04301">
    <property type="entry name" value="NAT_SF"/>
    <property type="match status" value="1"/>
</dbReference>
<keyword evidence="2" id="KW-0012">Acyltransferase</keyword>
<dbReference type="Gene3D" id="3.40.630.30">
    <property type="match status" value="1"/>
</dbReference>
<protein>
    <submittedName>
        <fullName evidence="4">N-acetyltransferase family protein</fullName>
    </submittedName>
</protein>
<dbReference type="InterPro" id="IPR000182">
    <property type="entry name" value="GNAT_dom"/>
</dbReference>
<dbReference type="Pfam" id="PF00583">
    <property type="entry name" value="Acetyltransf_1"/>
    <property type="match status" value="1"/>
</dbReference>
<comment type="caution">
    <text evidence="4">The sequence shown here is derived from an EMBL/GenBank/DDBJ whole genome shotgun (WGS) entry which is preliminary data.</text>
</comment>
<dbReference type="InterPro" id="IPR016181">
    <property type="entry name" value="Acyl_CoA_acyltransferase"/>
</dbReference>
<dbReference type="PANTHER" id="PTHR43072">
    <property type="entry name" value="N-ACETYLTRANSFERASE"/>
    <property type="match status" value="1"/>
</dbReference>
<evidence type="ECO:0000313" key="5">
    <source>
        <dbReference type="Proteomes" id="UP001243757"/>
    </source>
</evidence>
<keyword evidence="5" id="KW-1185">Reference proteome</keyword>
<evidence type="ECO:0000313" key="4">
    <source>
        <dbReference type="EMBL" id="MDK3018101.1"/>
    </source>
</evidence>
<evidence type="ECO:0000256" key="2">
    <source>
        <dbReference type="ARBA" id="ARBA00023315"/>
    </source>
</evidence>
<feature type="domain" description="N-acetyltransferase" evidence="3">
    <location>
        <begin position="1"/>
        <end position="164"/>
    </location>
</feature>
<gene>
    <name evidence="4" type="ORF">QO033_10475</name>
</gene>
<proteinExistence type="predicted"/>
<accession>A0ABT7F0G3</accession>
<evidence type="ECO:0000259" key="3">
    <source>
        <dbReference type="PROSITE" id="PS51186"/>
    </source>
</evidence>
<dbReference type="PROSITE" id="PS51186">
    <property type="entry name" value="GNAT"/>
    <property type="match status" value="1"/>
</dbReference>
<name>A0ABT7F0G3_9RHOB</name>
<keyword evidence="1" id="KW-0808">Transferase</keyword>
<dbReference type="SUPFAM" id="SSF55729">
    <property type="entry name" value="Acyl-CoA N-acyltransferases (Nat)"/>
    <property type="match status" value="1"/>
</dbReference>
<dbReference type="Proteomes" id="UP001243757">
    <property type="component" value="Unassembled WGS sequence"/>
</dbReference>
<sequence>MIVRAATAADAAAICAIANPIIRDTVITFNSIEKTPEGVAEEIAAKAPAFLVAEAETGTGSRVLGFASYTQFRGGAGYVHSMEHTIQLAPEARGQGAGRALIAGLEEIGRARGVHVLVAGVSAGNPMGLAFHAALGFVEVGRMPEVGFKFGEWLDLVLMQKILRPAS</sequence>
<dbReference type="RefSeq" id="WP_284480910.1">
    <property type="nucleotide sequence ID" value="NZ_JASNJD010000006.1"/>
</dbReference>
<reference evidence="4 5" key="1">
    <citation type="submission" date="2023-05" db="EMBL/GenBank/DDBJ databases">
        <title>Pseudodonghicola sp. nov.</title>
        <authorList>
            <person name="Huang J."/>
        </authorList>
    </citation>
    <scope>NUCLEOTIDE SEQUENCE [LARGE SCALE GENOMIC DNA]</scope>
    <source>
        <strain evidence="4 5">IC7</strain>
    </source>
</reference>